<dbReference type="Pfam" id="PF02127">
    <property type="entry name" value="Peptidase_M18"/>
    <property type="match status" value="1"/>
</dbReference>
<proteinExistence type="inferred from homology"/>
<dbReference type="PANTHER" id="PTHR28570:SF2">
    <property type="entry name" value="M18 FAMILY AMINOPEPTIDASE 1-RELATED"/>
    <property type="match status" value="1"/>
</dbReference>
<dbReference type="InterPro" id="IPR023358">
    <property type="entry name" value="Peptidase_M18_dom2"/>
</dbReference>
<evidence type="ECO:0000256" key="7">
    <source>
        <dbReference type="ARBA" id="ARBA00022833"/>
    </source>
</evidence>
<accession>A0A9Q0LUV7</accession>
<keyword evidence="8 9" id="KW-0482">Metalloprotease</keyword>
<dbReference type="SUPFAM" id="SSF53187">
    <property type="entry name" value="Zn-dependent exopeptidases"/>
    <property type="match status" value="1"/>
</dbReference>
<dbReference type="GO" id="GO:0004177">
    <property type="term" value="F:aminopeptidase activity"/>
    <property type="evidence" value="ECO:0007669"/>
    <property type="project" value="UniProtKB-KW"/>
</dbReference>
<evidence type="ECO:0000256" key="9">
    <source>
        <dbReference type="RuleBase" id="RU004386"/>
    </source>
</evidence>
<name>A0A9Q0LUV7_ANAIG</name>
<comment type="caution">
    <text evidence="10">The sequence shown here is derived from an EMBL/GenBank/DDBJ whole genome shotgun (WGS) entry which is preliminary data.</text>
</comment>
<evidence type="ECO:0000256" key="2">
    <source>
        <dbReference type="ARBA" id="ARBA00008290"/>
    </source>
</evidence>
<keyword evidence="11" id="KW-1185">Reference proteome</keyword>
<evidence type="ECO:0000313" key="11">
    <source>
        <dbReference type="Proteomes" id="UP001149090"/>
    </source>
</evidence>
<dbReference type="Proteomes" id="UP001149090">
    <property type="component" value="Unassembled WGS sequence"/>
</dbReference>
<reference evidence="10" key="1">
    <citation type="submission" date="2022-10" db="EMBL/GenBank/DDBJ databases">
        <title>Novel sulphate-reducing endosymbionts in the free-living metamonad Anaeramoeba.</title>
        <authorList>
            <person name="Jerlstrom-Hultqvist J."/>
            <person name="Cepicka I."/>
            <person name="Gallot-Lavallee L."/>
            <person name="Salas-Leiva D."/>
            <person name="Curtis B.A."/>
            <person name="Zahonova K."/>
            <person name="Pipaliya S."/>
            <person name="Dacks J."/>
            <person name="Roger A.J."/>
        </authorList>
    </citation>
    <scope>NUCLEOTIDE SEQUENCE</scope>
    <source>
        <strain evidence="10">BMAN</strain>
    </source>
</reference>
<dbReference type="PRINTS" id="PR00932">
    <property type="entry name" value="AMINO1PTASE"/>
</dbReference>
<evidence type="ECO:0000256" key="5">
    <source>
        <dbReference type="ARBA" id="ARBA00022723"/>
    </source>
</evidence>
<organism evidence="10 11">
    <name type="scientific">Anaeramoeba ignava</name>
    <name type="common">Anaerobic marine amoeba</name>
    <dbReference type="NCBI Taxonomy" id="1746090"/>
    <lineage>
        <taxon>Eukaryota</taxon>
        <taxon>Metamonada</taxon>
        <taxon>Anaeramoebidae</taxon>
        <taxon>Anaeramoeba</taxon>
    </lineage>
</organism>
<dbReference type="NCBIfam" id="NF002600">
    <property type="entry name" value="PRK02256.1"/>
    <property type="match status" value="1"/>
</dbReference>
<dbReference type="GO" id="GO:0006508">
    <property type="term" value="P:proteolysis"/>
    <property type="evidence" value="ECO:0007669"/>
    <property type="project" value="UniProtKB-KW"/>
</dbReference>
<comment type="similarity">
    <text evidence="2 9">Belongs to the peptidase M18 family.</text>
</comment>
<dbReference type="GO" id="GO:0008237">
    <property type="term" value="F:metallopeptidase activity"/>
    <property type="evidence" value="ECO:0007669"/>
    <property type="project" value="UniProtKB-KW"/>
</dbReference>
<keyword evidence="6 9" id="KW-0378">Hydrolase</keyword>
<dbReference type="PANTHER" id="PTHR28570">
    <property type="entry name" value="ASPARTYL AMINOPEPTIDASE"/>
    <property type="match status" value="1"/>
</dbReference>
<dbReference type="Gene3D" id="2.30.250.10">
    <property type="entry name" value="Aminopeptidase i, Domain 2"/>
    <property type="match status" value="1"/>
</dbReference>
<keyword evidence="7 9" id="KW-0862">Zinc</keyword>
<keyword evidence="4 9" id="KW-0645">Protease</keyword>
<dbReference type="GO" id="GO:0005737">
    <property type="term" value="C:cytoplasm"/>
    <property type="evidence" value="ECO:0007669"/>
    <property type="project" value="UniProtKB-ARBA"/>
</dbReference>
<evidence type="ECO:0000256" key="4">
    <source>
        <dbReference type="ARBA" id="ARBA00022670"/>
    </source>
</evidence>
<evidence type="ECO:0000256" key="6">
    <source>
        <dbReference type="ARBA" id="ARBA00022801"/>
    </source>
</evidence>
<dbReference type="SUPFAM" id="SSF101821">
    <property type="entry name" value="Aminopeptidase/glucanase lid domain"/>
    <property type="match status" value="1"/>
</dbReference>
<sequence>MEKNQEITEKDLKSKLFWEKKNGYEEIDEKSLNEIFEFAEEFKKFLDSSKTERECINTIEEISEKSGFVEISKASKTDKNIFCQFDRVCGALIYLKDPQKLEDGFLIVGSHIDSPRLDLKQMPIYETLDMGYAKTHYYGGIKKYQWVTRPLALHGVVILQTGEVKKIVIGENLNDPVFTINDLLPHLAANQMEKKGNKVIEGENLNILIGSIPLNLKKDTNSIKLNILNILHEKYGIVEEDFISSELQLVPAGLSRDVGLDRSFVGGYGQDDRVCSFCGMKAFLDLTLNHQDLISKNIMMLFFDKEEIGSQGNSGANSNLVKRIFSQILEIHGKKEYNSLLQTLTNSQLLSADVEGGIEPEWKNLWEERNGSKIGYGVSLSKYTGSRGKSGCNEAHAEFVSRIRKVFNENGVHYQPSELGKIDQGGGGTISKYLANLGMQVCDCGTPILSMHSPFEVSSKADIFHTFKAFQAFFQMK</sequence>
<dbReference type="GO" id="GO:0008270">
    <property type="term" value="F:zinc ion binding"/>
    <property type="evidence" value="ECO:0007669"/>
    <property type="project" value="InterPro"/>
</dbReference>
<evidence type="ECO:0000313" key="10">
    <source>
        <dbReference type="EMBL" id="KAJ5077873.1"/>
    </source>
</evidence>
<keyword evidence="3 9" id="KW-0031">Aminopeptidase</keyword>
<gene>
    <name evidence="10" type="ORF">M0811_05563</name>
</gene>
<dbReference type="InterPro" id="IPR001948">
    <property type="entry name" value="Peptidase_M18"/>
</dbReference>
<keyword evidence="5 9" id="KW-0479">Metal-binding</keyword>
<dbReference type="AlphaFoldDB" id="A0A9Q0LUV7"/>
<dbReference type="OMA" id="DWPIAKI"/>
<comment type="cofactor">
    <cofactor evidence="1">
        <name>Zn(2+)</name>
        <dbReference type="ChEBI" id="CHEBI:29105"/>
    </cofactor>
</comment>
<evidence type="ECO:0000256" key="3">
    <source>
        <dbReference type="ARBA" id="ARBA00022438"/>
    </source>
</evidence>
<dbReference type="OrthoDB" id="9880441at2759"/>
<evidence type="ECO:0000256" key="1">
    <source>
        <dbReference type="ARBA" id="ARBA00001947"/>
    </source>
</evidence>
<dbReference type="Gene3D" id="3.40.630.10">
    <property type="entry name" value="Zn peptidases"/>
    <property type="match status" value="2"/>
</dbReference>
<dbReference type="EMBL" id="JAPDFW010000056">
    <property type="protein sequence ID" value="KAJ5077873.1"/>
    <property type="molecule type" value="Genomic_DNA"/>
</dbReference>
<evidence type="ECO:0000256" key="8">
    <source>
        <dbReference type="ARBA" id="ARBA00023049"/>
    </source>
</evidence>
<protein>
    <submittedName>
        <fullName evidence="10">M18 family aminopeptidase 1-related</fullName>
    </submittedName>
</protein>